<dbReference type="EMBL" id="JADPKZ010000047">
    <property type="protein sequence ID" value="MBF8378775.1"/>
    <property type="molecule type" value="Genomic_DNA"/>
</dbReference>
<dbReference type="PANTHER" id="PTHR48207">
    <property type="entry name" value="SUCCINATE--HYDROXYMETHYLGLUTARATE COA-TRANSFERASE"/>
    <property type="match status" value="1"/>
</dbReference>
<sequence>MQPLAGIRVLDLSRVLAGPFCTQILADLGADVIKVESPQGDETRRYEPTKDGVSSYFLAFNRNKRSIAVDMKTESGREIVRRLAQEADVLVENFRTGTMERWGLDHRSLRTANPRLIYAAISGYGRTGPWKDRPGYDLAIQAASGLMSVTGEAGRGPVRAGWSIADLTAGLWAALSICAALFERQHTGRGKYLETSLFEGQVALMTYYATSYFLTGHVGERLGSAHFSLAPYQALSAADGWIVVAIGNDGLFRRLCEAMRCPDLADDPRFQTNGLRARNRTELAAELEMRLSERTVHEWEEVLTEAGVPCSAVNRIDEVLHLEQVAARGMLWETEYPGVGSFFVARSPFFGEGWDLHLRRRPPRLGEHTDAILSELGYGVQEIEELKSSGAVMSCPEPDTETLA</sequence>
<name>A0ABS0F651_9BACL</name>
<evidence type="ECO:0000256" key="1">
    <source>
        <dbReference type="ARBA" id="ARBA00022679"/>
    </source>
</evidence>
<dbReference type="Gene3D" id="3.30.1540.10">
    <property type="entry name" value="formyl-coa transferase, domain 3"/>
    <property type="match status" value="1"/>
</dbReference>
<accession>A0ABS0F651</accession>
<dbReference type="InterPro" id="IPR003673">
    <property type="entry name" value="CoA-Trfase_fam_III"/>
</dbReference>
<reference evidence="2 3" key="1">
    <citation type="submission" date="2020-11" db="EMBL/GenBank/DDBJ databases">
        <title>Genomic insight of Alicyclobacillus mali FL 18 reveals a new arsenic-resistant strain, with potential in environmental biotechnology.</title>
        <authorList>
            <person name="Fiorentino G."/>
            <person name="Gallo G."/>
            <person name="Aulitto M."/>
        </authorList>
    </citation>
    <scope>NUCLEOTIDE SEQUENCE [LARGE SCALE GENOMIC DNA]</scope>
    <source>
        <strain evidence="2 3">FL 18</strain>
    </source>
</reference>
<dbReference type="InterPro" id="IPR050483">
    <property type="entry name" value="CoA-transferase_III_domain"/>
</dbReference>
<proteinExistence type="predicted"/>
<dbReference type="Pfam" id="PF02515">
    <property type="entry name" value="CoA_transf_3"/>
    <property type="match status" value="1"/>
</dbReference>
<dbReference type="InterPro" id="IPR023606">
    <property type="entry name" value="CoA-Trfase_III_dom_1_sf"/>
</dbReference>
<dbReference type="RefSeq" id="WP_067848325.1">
    <property type="nucleotide sequence ID" value="NZ_JADPKZ010000047.1"/>
</dbReference>
<dbReference type="PANTHER" id="PTHR48207:SF3">
    <property type="entry name" value="SUCCINATE--HYDROXYMETHYLGLUTARATE COA-TRANSFERASE"/>
    <property type="match status" value="1"/>
</dbReference>
<comment type="caution">
    <text evidence="2">The sequence shown here is derived from an EMBL/GenBank/DDBJ whole genome shotgun (WGS) entry which is preliminary data.</text>
</comment>
<dbReference type="Proteomes" id="UP000642910">
    <property type="component" value="Unassembled WGS sequence"/>
</dbReference>
<protein>
    <submittedName>
        <fullName evidence="2">CoA transferase</fullName>
    </submittedName>
</protein>
<dbReference type="GO" id="GO:0016740">
    <property type="term" value="F:transferase activity"/>
    <property type="evidence" value="ECO:0007669"/>
    <property type="project" value="UniProtKB-KW"/>
</dbReference>
<keyword evidence="1 2" id="KW-0808">Transferase</keyword>
<gene>
    <name evidence="2" type="ORF">IW967_13020</name>
</gene>
<dbReference type="Gene3D" id="3.40.50.10540">
    <property type="entry name" value="Crotonobetainyl-coa:carnitine coa-transferase, domain 1"/>
    <property type="match status" value="1"/>
</dbReference>
<keyword evidence="3" id="KW-1185">Reference proteome</keyword>
<dbReference type="SUPFAM" id="SSF89796">
    <property type="entry name" value="CoA-transferase family III (CaiB/BaiF)"/>
    <property type="match status" value="1"/>
</dbReference>
<evidence type="ECO:0000313" key="2">
    <source>
        <dbReference type="EMBL" id="MBF8378775.1"/>
    </source>
</evidence>
<evidence type="ECO:0000313" key="3">
    <source>
        <dbReference type="Proteomes" id="UP000642910"/>
    </source>
</evidence>
<dbReference type="InterPro" id="IPR044855">
    <property type="entry name" value="CoA-Trfase_III_dom3_sf"/>
</dbReference>
<organism evidence="2 3">
    <name type="scientific">Alicyclobacillus mali</name>
    <name type="common">ex Roth et al. 2021</name>
    <dbReference type="NCBI Taxonomy" id="1123961"/>
    <lineage>
        <taxon>Bacteria</taxon>
        <taxon>Bacillati</taxon>
        <taxon>Bacillota</taxon>
        <taxon>Bacilli</taxon>
        <taxon>Bacillales</taxon>
        <taxon>Alicyclobacillaceae</taxon>
        <taxon>Alicyclobacillus</taxon>
    </lineage>
</organism>